<dbReference type="PANTHER" id="PTHR21096">
    <property type="entry name" value="PROTEIN FAM136A"/>
    <property type="match status" value="1"/>
</dbReference>
<dbReference type="PANTHER" id="PTHR21096:SF0">
    <property type="entry name" value="PROTEIN FAM136A"/>
    <property type="match status" value="1"/>
</dbReference>
<dbReference type="AlphaFoldDB" id="A0A1Y1NBC3"/>
<evidence type="ECO:0000313" key="2">
    <source>
        <dbReference type="EMBL" id="JAV95244.1"/>
    </source>
</evidence>
<dbReference type="EMBL" id="GEZM01007317">
    <property type="protein sequence ID" value="JAV95246.1"/>
    <property type="molecule type" value="Transcribed_RNA"/>
</dbReference>
<dbReference type="InParanoid" id="A0A1Y1NBC3"/>
<comment type="similarity">
    <text evidence="1">Belongs to the FAM136 family.</text>
</comment>
<dbReference type="Pfam" id="PF05811">
    <property type="entry name" value="DUF842"/>
    <property type="match status" value="1"/>
</dbReference>
<gene>
    <name evidence="3" type="ORF">PPYR_01696</name>
</gene>
<evidence type="ECO:0008006" key="5">
    <source>
        <dbReference type="Google" id="ProtNLM"/>
    </source>
</evidence>
<dbReference type="GO" id="GO:0005737">
    <property type="term" value="C:cytoplasm"/>
    <property type="evidence" value="ECO:0007669"/>
    <property type="project" value="TreeGrafter"/>
</dbReference>
<evidence type="ECO:0000313" key="3">
    <source>
        <dbReference type="EMBL" id="KAB0804726.1"/>
    </source>
</evidence>
<evidence type="ECO:0000313" key="4">
    <source>
        <dbReference type="Proteomes" id="UP000327044"/>
    </source>
</evidence>
<dbReference type="Proteomes" id="UP000327044">
    <property type="component" value="Unassembled WGS sequence"/>
</dbReference>
<dbReference type="InterPro" id="IPR008560">
    <property type="entry name" value="DUF842_euk"/>
</dbReference>
<reference evidence="2" key="1">
    <citation type="journal article" date="2016" name="Sci. Rep.">
        <title>Molecular characterization of firefly nuptial gifts: a multi-omics approach sheds light on postcopulatory sexual selection.</title>
        <authorList>
            <person name="Al-Wathiqui N."/>
            <person name="Fallon T.R."/>
            <person name="South A."/>
            <person name="Weng J.K."/>
            <person name="Lewis S.M."/>
        </authorList>
    </citation>
    <scope>NUCLEOTIDE SEQUENCE</scope>
</reference>
<reference evidence="3" key="3">
    <citation type="submission" date="2019-08" db="EMBL/GenBank/DDBJ databases">
        <authorList>
            <consortium name="Photinus pyralis genome working group"/>
            <person name="Fallon T.R."/>
            <person name="Sander Lower S.E."/>
            <person name="Weng J.-K."/>
        </authorList>
    </citation>
    <scope>NUCLEOTIDE SEQUENCE</scope>
    <source>
        <strain evidence="3">1611_PpyrPB1</strain>
        <tissue evidence="3">Whole body</tissue>
    </source>
</reference>
<reference evidence="3 4" key="2">
    <citation type="journal article" date="2018" name="Elife">
        <title>Firefly genomes illuminate parallel origins of bioluminescence in beetles.</title>
        <authorList>
            <person name="Fallon T.R."/>
            <person name="Lower S.E."/>
            <person name="Chang C.H."/>
            <person name="Bessho-Uehara M."/>
            <person name="Martin G.J."/>
            <person name="Bewick A.J."/>
            <person name="Behringer M."/>
            <person name="Debat H.J."/>
            <person name="Wong I."/>
            <person name="Day J.C."/>
            <person name="Suvorov A."/>
            <person name="Silva C.J."/>
            <person name="Stanger-Hall K.F."/>
            <person name="Hall D.W."/>
            <person name="Schmitz R.J."/>
            <person name="Nelson D.R."/>
            <person name="Lewis S.M."/>
            <person name="Shigenobu S."/>
            <person name="Bybee S.M."/>
            <person name="Larracuente A.M."/>
            <person name="Oba Y."/>
            <person name="Weng J.K."/>
        </authorList>
    </citation>
    <scope>NUCLEOTIDE SEQUENCE [LARGE SCALE GENOMIC DNA]</scope>
    <source>
        <strain evidence="3">1611_PpyrPB1</strain>
        <tissue evidence="3">Whole body</tissue>
    </source>
</reference>
<dbReference type="EMBL" id="VVIM01000001">
    <property type="protein sequence ID" value="KAB0804726.1"/>
    <property type="molecule type" value="Genomic_DNA"/>
</dbReference>
<protein>
    <recommendedName>
        <fullName evidence="5">Protein FAM136A</fullName>
    </recommendedName>
</protein>
<organism evidence="2">
    <name type="scientific">Photinus pyralis</name>
    <name type="common">Common eastern firefly</name>
    <name type="synonym">Lampyris pyralis</name>
    <dbReference type="NCBI Taxonomy" id="7054"/>
    <lineage>
        <taxon>Eukaryota</taxon>
        <taxon>Metazoa</taxon>
        <taxon>Ecdysozoa</taxon>
        <taxon>Arthropoda</taxon>
        <taxon>Hexapoda</taxon>
        <taxon>Insecta</taxon>
        <taxon>Pterygota</taxon>
        <taxon>Neoptera</taxon>
        <taxon>Endopterygota</taxon>
        <taxon>Coleoptera</taxon>
        <taxon>Polyphaga</taxon>
        <taxon>Elateriformia</taxon>
        <taxon>Elateroidea</taxon>
        <taxon>Lampyridae</taxon>
        <taxon>Lampyrinae</taxon>
        <taxon>Photinus</taxon>
    </lineage>
</organism>
<evidence type="ECO:0000256" key="1">
    <source>
        <dbReference type="ARBA" id="ARBA00009952"/>
    </source>
</evidence>
<proteinExistence type="inferred from homology"/>
<keyword evidence="4" id="KW-1185">Reference proteome</keyword>
<name>A0A1Y1NBC3_PHOPY</name>
<dbReference type="FunCoup" id="A0A1Y1NBC3">
    <property type="interactions" value="1197"/>
</dbReference>
<dbReference type="OrthoDB" id="9975421at2759"/>
<sequence>MVERQRQRIEQEMTKMVDEIDKQYLRKMQASMHRCAAKCCDNTDISLERVQQCVEMCSTHLNQSQNYVQKEIEHLQSRLQRCVMQCNDETKDKMGPNPSEAEIDKYTLMFENCAVKCVDTHIGLIPTIMKAMKTVLNKQSEASIVT</sequence>
<accession>A0A1Y1NBC3</accession>
<dbReference type="EMBL" id="GEZM01007318">
    <property type="protein sequence ID" value="JAV95244.1"/>
    <property type="molecule type" value="Transcribed_RNA"/>
</dbReference>